<sequence>MIDQLFKWIWKFLDVIFYVLGLGSVVYGAFLIGKIVGYLALGGVLLLTGWFIDHLPAQS</sequence>
<feature type="transmembrane region" description="Helical" evidence="1">
    <location>
        <begin position="35"/>
        <end position="52"/>
    </location>
</feature>
<evidence type="ECO:0000313" key="2">
    <source>
        <dbReference type="EMBL" id="XBS49007.1"/>
    </source>
</evidence>
<reference evidence="2" key="1">
    <citation type="submission" date="2024-05" db="EMBL/GenBank/DDBJ databases">
        <authorList>
            <person name="Guo T.T."/>
            <person name="Zhang Y."/>
            <person name="Kong J."/>
        </authorList>
    </citation>
    <scope>NUCLEOTIDE SEQUENCE</scope>
</reference>
<keyword evidence="1" id="KW-0812">Transmembrane</keyword>
<gene>
    <name evidence="2" type="ORF">G200033</name>
</gene>
<accession>A0AAU7PHD7</accession>
<dbReference type="EMBL" id="PP779550">
    <property type="protein sequence ID" value="XBS49007.1"/>
    <property type="molecule type" value="Genomic_DNA"/>
</dbReference>
<feature type="transmembrane region" description="Helical" evidence="1">
    <location>
        <begin position="12"/>
        <end position="29"/>
    </location>
</feature>
<name>A0AAU7PHD7_9VIRU</name>
<keyword evidence="1" id="KW-0472">Membrane</keyword>
<organism evidence="2">
    <name type="scientific">Lactobacillus phage G2-Guo</name>
    <dbReference type="NCBI Taxonomy" id="3155564"/>
    <lineage>
        <taxon>Viruses</taxon>
    </lineage>
</organism>
<keyword evidence="1" id="KW-1133">Transmembrane helix</keyword>
<protein>
    <submittedName>
        <fullName evidence="2">DUF1056 family protein</fullName>
    </submittedName>
</protein>
<evidence type="ECO:0000256" key="1">
    <source>
        <dbReference type="SAM" id="Phobius"/>
    </source>
</evidence>
<proteinExistence type="predicted"/>